<dbReference type="InterPro" id="IPR003594">
    <property type="entry name" value="HATPase_dom"/>
</dbReference>
<dbReference type="InterPro" id="IPR000014">
    <property type="entry name" value="PAS"/>
</dbReference>
<evidence type="ECO:0000256" key="7">
    <source>
        <dbReference type="ARBA" id="ARBA00022840"/>
    </source>
</evidence>
<feature type="domain" description="Histidine kinase" evidence="10">
    <location>
        <begin position="616"/>
        <end position="821"/>
    </location>
</feature>
<keyword evidence="6" id="KW-0418">Kinase</keyword>
<dbReference type="PRINTS" id="PR00344">
    <property type="entry name" value="BCTRLSENSOR"/>
</dbReference>
<evidence type="ECO:0000256" key="2">
    <source>
        <dbReference type="ARBA" id="ARBA00012438"/>
    </source>
</evidence>
<organism evidence="13 14">
    <name type="scientific">Paenibacillus hemerocallicola</name>
    <dbReference type="NCBI Taxonomy" id="1172614"/>
    <lineage>
        <taxon>Bacteria</taxon>
        <taxon>Bacillati</taxon>
        <taxon>Bacillota</taxon>
        <taxon>Bacilli</taxon>
        <taxon>Bacillales</taxon>
        <taxon>Paenibacillaceae</taxon>
        <taxon>Paenibacillus</taxon>
    </lineage>
</organism>
<dbReference type="InterPro" id="IPR003018">
    <property type="entry name" value="GAF"/>
</dbReference>
<keyword evidence="9" id="KW-0902">Two-component regulatory system</keyword>
<evidence type="ECO:0000256" key="1">
    <source>
        <dbReference type="ARBA" id="ARBA00000085"/>
    </source>
</evidence>
<evidence type="ECO:0000259" key="10">
    <source>
        <dbReference type="PROSITE" id="PS50109"/>
    </source>
</evidence>
<dbReference type="Pfam" id="PF08448">
    <property type="entry name" value="PAS_4"/>
    <property type="match status" value="1"/>
</dbReference>
<sequence>MANNRSDPNRYSGSPKHDRAEIEREWEKFMSGSASPLNVNTFMHNSWKRCLEQGVDPLRMHPVPNLGMDQIQDFVTSDPLFRMVEPFLRKLKQLADHTGYLVTYSNASGEVVYYDGDRPLMLKAEDINFTPGSAWSESIAGTNAIGTALATGVPVQVFASEHFCQQIHGWTCSAAPIRDPGTGKVLGIIDLTGFWTANDPKSLDAVVGTAGNIENMLCNQLRLERYRLAQHYVELTRRSSVPVAVTDRGGRVIKASKLLYEKGWISPNHWMEPASLIQQAFPSKACWEDKRDQKTWRFELTPFFYGGSAIGSVITALPPDIAAFHDLPDFRHIESAPAPLHTVDTTASEKAPQQDRFYKSLFEHHPDAIFSYDLQGTLLDANPAAEKLLGYSASELKTITVQHLTLPEYRERKLRAFAHAASGVQQEYEAAIRHKQGHQLYVSFKSFPIIADNEIVGVYETVRDISTNHQQVYEDLKSTKEQLEFYFRNTEDAILVIDADLHIVKANQSFERVYGWTEQELLGKELPTIPEHLSNESEQIRSSLLSSRHAIPYETVRRRKDGSLIQVSNFASPLFDGKGNAIAYVLISRDITELKQTEQLLRNTEKLAVVGQLAAGIAHEIRNPLTTLKGFLSLLKSQATHKDNWYMDVMMSEIGQIERIADQFLTVAKPQTATYETVNLETVIRQVASFLHPIATMNNVQIGIESEAGEPALPCEPNQLKQVFINIVKNAIEAMPQGGQVDIHIARHPDSISARVIDYGHGIPQDRIPHLGEPFYTLKEKGTGLGLMICYKIIKEHGGTIGITSEVGRGTAVEIRLPLSGAVTR</sequence>
<name>A0A5C4SWA3_9BACL</name>
<gene>
    <name evidence="13" type="ORF">FE784_39000</name>
</gene>
<dbReference type="CDD" id="cd00075">
    <property type="entry name" value="HATPase"/>
    <property type="match status" value="1"/>
</dbReference>
<evidence type="ECO:0000313" key="13">
    <source>
        <dbReference type="EMBL" id="TNJ56303.1"/>
    </source>
</evidence>
<dbReference type="EC" id="2.7.13.3" evidence="2"/>
<evidence type="ECO:0000256" key="5">
    <source>
        <dbReference type="ARBA" id="ARBA00022741"/>
    </source>
</evidence>
<evidence type="ECO:0000313" key="14">
    <source>
        <dbReference type="Proteomes" id="UP000307943"/>
    </source>
</evidence>
<dbReference type="Pfam" id="PF01590">
    <property type="entry name" value="GAF"/>
    <property type="match status" value="1"/>
</dbReference>
<dbReference type="PROSITE" id="PS50109">
    <property type="entry name" value="HIS_KIN"/>
    <property type="match status" value="1"/>
</dbReference>
<comment type="caution">
    <text evidence="13">The sequence shown here is derived from an EMBL/GenBank/DDBJ whole genome shotgun (WGS) entry which is preliminary data.</text>
</comment>
<dbReference type="GO" id="GO:0000155">
    <property type="term" value="F:phosphorelay sensor kinase activity"/>
    <property type="evidence" value="ECO:0007669"/>
    <property type="project" value="InterPro"/>
</dbReference>
<evidence type="ECO:0000259" key="11">
    <source>
        <dbReference type="PROSITE" id="PS50112"/>
    </source>
</evidence>
<reference evidence="13 14" key="1">
    <citation type="submission" date="2019-05" db="EMBL/GenBank/DDBJ databases">
        <title>We sequenced the genome of Paenibacillus hemerocallicola KCTC 33185 for further insight into its adaptation and study the phylogeny of Paenibacillus.</title>
        <authorList>
            <person name="Narsing Rao M.P."/>
        </authorList>
    </citation>
    <scope>NUCLEOTIDE SEQUENCE [LARGE SCALE GENOMIC DNA]</scope>
    <source>
        <strain evidence="13 14">KCTC 33185</strain>
    </source>
</reference>
<keyword evidence="5" id="KW-0547">Nucleotide-binding</keyword>
<dbReference type="GO" id="GO:0030435">
    <property type="term" value="P:sporulation resulting in formation of a cellular spore"/>
    <property type="evidence" value="ECO:0007669"/>
    <property type="project" value="UniProtKB-KW"/>
</dbReference>
<keyword evidence="14" id="KW-1185">Reference proteome</keyword>
<protein>
    <recommendedName>
        <fullName evidence="2">histidine kinase</fullName>
        <ecNumber evidence="2">2.7.13.3</ecNumber>
    </recommendedName>
</protein>
<dbReference type="InterPro" id="IPR003661">
    <property type="entry name" value="HisK_dim/P_dom"/>
</dbReference>
<dbReference type="CDD" id="cd00130">
    <property type="entry name" value="PAS"/>
    <property type="match status" value="2"/>
</dbReference>
<dbReference type="InterPro" id="IPR004358">
    <property type="entry name" value="Sig_transdc_His_kin-like_C"/>
</dbReference>
<evidence type="ECO:0000256" key="8">
    <source>
        <dbReference type="ARBA" id="ARBA00022969"/>
    </source>
</evidence>
<evidence type="ECO:0000256" key="9">
    <source>
        <dbReference type="ARBA" id="ARBA00023012"/>
    </source>
</evidence>
<dbReference type="SMART" id="SM00086">
    <property type="entry name" value="PAC"/>
    <property type="match status" value="2"/>
</dbReference>
<dbReference type="AlphaFoldDB" id="A0A5C4SWA3"/>
<dbReference type="Gene3D" id="3.30.565.10">
    <property type="entry name" value="Histidine kinase-like ATPase, C-terminal domain"/>
    <property type="match status" value="1"/>
</dbReference>
<proteinExistence type="predicted"/>
<evidence type="ECO:0000259" key="12">
    <source>
        <dbReference type="PROSITE" id="PS50113"/>
    </source>
</evidence>
<dbReference type="PANTHER" id="PTHR43065:SF34">
    <property type="entry name" value="SPORULATION KINASE A"/>
    <property type="match status" value="1"/>
</dbReference>
<dbReference type="Gene3D" id="3.30.450.20">
    <property type="entry name" value="PAS domain"/>
    <property type="match status" value="2"/>
</dbReference>
<keyword evidence="8" id="KW-0749">Sporulation</keyword>
<dbReference type="FunFam" id="1.10.287.130:FF:000040">
    <property type="entry name" value="PAS domain-containing sensor histidine kinase"/>
    <property type="match status" value="1"/>
</dbReference>
<dbReference type="PROSITE" id="PS50113">
    <property type="entry name" value="PAC"/>
    <property type="match status" value="1"/>
</dbReference>
<dbReference type="SUPFAM" id="SSF55874">
    <property type="entry name" value="ATPase domain of HSP90 chaperone/DNA topoisomerase II/histidine kinase"/>
    <property type="match status" value="1"/>
</dbReference>
<dbReference type="GO" id="GO:0005524">
    <property type="term" value="F:ATP binding"/>
    <property type="evidence" value="ECO:0007669"/>
    <property type="project" value="UniProtKB-KW"/>
</dbReference>
<accession>A0A5C4SWA3</accession>
<dbReference type="CDD" id="cd00082">
    <property type="entry name" value="HisKA"/>
    <property type="match status" value="1"/>
</dbReference>
<feature type="domain" description="PAC" evidence="12">
    <location>
        <begin position="549"/>
        <end position="603"/>
    </location>
</feature>
<dbReference type="Pfam" id="PF00512">
    <property type="entry name" value="HisKA"/>
    <property type="match status" value="1"/>
</dbReference>
<dbReference type="Pfam" id="PF13426">
    <property type="entry name" value="PAS_9"/>
    <property type="match status" value="1"/>
</dbReference>
<dbReference type="SUPFAM" id="SSF47384">
    <property type="entry name" value="Homodimeric domain of signal transducing histidine kinase"/>
    <property type="match status" value="1"/>
</dbReference>
<dbReference type="Gene3D" id="1.10.287.130">
    <property type="match status" value="1"/>
</dbReference>
<dbReference type="InterPro" id="IPR005467">
    <property type="entry name" value="His_kinase_dom"/>
</dbReference>
<evidence type="ECO:0000256" key="6">
    <source>
        <dbReference type="ARBA" id="ARBA00022777"/>
    </source>
</evidence>
<dbReference type="Proteomes" id="UP000307943">
    <property type="component" value="Unassembled WGS sequence"/>
</dbReference>
<dbReference type="SMART" id="SM00091">
    <property type="entry name" value="PAS"/>
    <property type="match status" value="2"/>
</dbReference>
<evidence type="ECO:0000256" key="4">
    <source>
        <dbReference type="ARBA" id="ARBA00022679"/>
    </source>
</evidence>
<dbReference type="NCBIfam" id="TIGR00229">
    <property type="entry name" value="sensory_box"/>
    <property type="match status" value="2"/>
</dbReference>
<keyword evidence="4" id="KW-0808">Transferase</keyword>
<dbReference type="InterPro" id="IPR036097">
    <property type="entry name" value="HisK_dim/P_sf"/>
</dbReference>
<dbReference type="SMART" id="SM00387">
    <property type="entry name" value="HATPase_c"/>
    <property type="match status" value="1"/>
</dbReference>
<keyword evidence="3" id="KW-0597">Phosphoprotein</keyword>
<dbReference type="InterPro" id="IPR000700">
    <property type="entry name" value="PAS-assoc_C"/>
</dbReference>
<dbReference type="SUPFAM" id="SSF55785">
    <property type="entry name" value="PYP-like sensor domain (PAS domain)"/>
    <property type="match status" value="2"/>
</dbReference>
<feature type="domain" description="PAS" evidence="11">
    <location>
        <begin position="354"/>
        <end position="424"/>
    </location>
</feature>
<dbReference type="InterPro" id="IPR035965">
    <property type="entry name" value="PAS-like_dom_sf"/>
</dbReference>
<dbReference type="InterPro" id="IPR029016">
    <property type="entry name" value="GAF-like_dom_sf"/>
</dbReference>
<keyword evidence="7" id="KW-0067">ATP-binding</keyword>
<dbReference type="OrthoDB" id="9815750at2"/>
<comment type="catalytic activity">
    <reaction evidence="1">
        <text>ATP + protein L-histidine = ADP + protein N-phospho-L-histidine.</text>
        <dbReference type="EC" id="2.7.13.3"/>
    </reaction>
</comment>
<dbReference type="RefSeq" id="WP_139607701.1">
    <property type="nucleotide sequence ID" value="NZ_VDCQ01000108.1"/>
</dbReference>
<dbReference type="InterPro" id="IPR013656">
    <property type="entry name" value="PAS_4"/>
</dbReference>
<dbReference type="PROSITE" id="PS50112">
    <property type="entry name" value="PAS"/>
    <property type="match status" value="2"/>
</dbReference>
<dbReference type="InterPro" id="IPR036890">
    <property type="entry name" value="HATPase_C_sf"/>
</dbReference>
<dbReference type="SMART" id="SM00388">
    <property type="entry name" value="HisKA"/>
    <property type="match status" value="1"/>
</dbReference>
<dbReference type="Gene3D" id="3.30.450.40">
    <property type="match status" value="1"/>
</dbReference>
<feature type="domain" description="PAS" evidence="11">
    <location>
        <begin position="479"/>
        <end position="537"/>
    </location>
</feature>
<evidence type="ECO:0000256" key="3">
    <source>
        <dbReference type="ARBA" id="ARBA00022553"/>
    </source>
</evidence>
<dbReference type="PANTHER" id="PTHR43065">
    <property type="entry name" value="SENSOR HISTIDINE KINASE"/>
    <property type="match status" value="1"/>
</dbReference>
<dbReference type="Pfam" id="PF02518">
    <property type="entry name" value="HATPase_c"/>
    <property type="match status" value="1"/>
</dbReference>
<dbReference type="EMBL" id="VDCQ01000108">
    <property type="protein sequence ID" value="TNJ56303.1"/>
    <property type="molecule type" value="Genomic_DNA"/>
</dbReference>
<dbReference type="InterPro" id="IPR001610">
    <property type="entry name" value="PAC"/>
</dbReference>